<gene>
    <name evidence="2" type="ORF">NU887_00890</name>
</gene>
<evidence type="ECO:0008006" key="4">
    <source>
        <dbReference type="Google" id="ProtNLM"/>
    </source>
</evidence>
<feature type="signal peptide" evidence="1">
    <location>
        <begin position="1"/>
        <end position="21"/>
    </location>
</feature>
<keyword evidence="1" id="KW-0732">Signal</keyword>
<keyword evidence="3" id="KW-1185">Reference proteome</keyword>
<name>A0A9X2SXG3_9BACT</name>
<proteinExistence type="predicted"/>
<feature type="chain" id="PRO_5040999924" description="DUF3575 domain-containing protein" evidence="1">
    <location>
        <begin position="22"/>
        <end position="206"/>
    </location>
</feature>
<dbReference type="EMBL" id="JANSUY010000001">
    <property type="protein sequence ID" value="MCR9013564.1"/>
    <property type="molecule type" value="Genomic_DNA"/>
</dbReference>
<evidence type="ECO:0000313" key="2">
    <source>
        <dbReference type="EMBL" id="MCR9013564.1"/>
    </source>
</evidence>
<protein>
    <recommendedName>
        <fullName evidence="4">DUF3575 domain-containing protein</fullName>
    </recommendedName>
</protein>
<dbReference type="AlphaFoldDB" id="A0A9X2SXG3"/>
<dbReference type="RefSeq" id="WP_258421465.1">
    <property type="nucleotide sequence ID" value="NZ_JANSUY010000001.1"/>
</dbReference>
<comment type="caution">
    <text evidence="2">The sequence shown here is derived from an EMBL/GenBank/DDBJ whole genome shotgun (WGS) entry which is preliminary data.</text>
</comment>
<evidence type="ECO:0000313" key="3">
    <source>
        <dbReference type="Proteomes" id="UP001142175"/>
    </source>
</evidence>
<accession>A0A9X2SXG3</accession>
<reference evidence="2" key="1">
    <citation type="submission" date="2022-08" db="EMBL/GenBank/DDBJ databases">
        <authorList>
            <person name="Zhang D."/>
        </authorList>
    </citation>
    <scope>NUCLEOTIDE SEQUENCE</scope>
    <source>
        <strain evidence="2">XJ19-11</strain>
    </source>
</reference>
<evidence type="ECO:0000256" key="1">
    <source>
        <dbReference type="SAM" id="SignalP"/>
    </source>
</evidence>
<organism evidence="2 3">
    <name type="scientific">Aquiflexum gelatinilyticum</name>
    <dbReference type="NCBI Taxonomy" id="2961943"/>
    <lineage>
        <taxon>Bacteria</taxon>
        <taxon>Pseudomonadati</taxon>
        <taxon>Bacteroidota</taxon>
        <taxon>Cytophagia</taxon>
        <taxon>Cytophagales</taxon>
        <taxon>Cyclobacteriaceae</taxon>
        <taxon>Aquiflexum</taxon>
    </lineage>
</organism>
<sequence>MKTRFLLPCLFLFLIIQNGNAQDNKAIDYRNFPIVVTLQFQAFAMPFKDLKSNFKNVGIGIGTEVSHNSYHNWVQKFDITWFRNKAMGNGLLFSTQVAWRPYLVSNSYSEIKAGIGYHIAFRPTESFIQKDGAWKSVQKQGKGMLAIPIGVSLGYHDYQSETFVSPFVGYQVMFLKNYNKSIPVVPMTFVQMGTRIHPFYPDLTQN</sequence>
<dbReference type="Proteomes" id="UP001142175">
    <property type="component" value="Unassembled WGS sequence"/>
</dbReference>